<dbReference type="Proteomes" id="UP000440004">
    <property type="component" value="Unassembled WGS sequence"/>
</dbReference>
<comment type="caution">
    <text evidence="12">The sequence shown here is derived from an EMBL/GenBank/DDBJ whole genome shotgun (WGS) entry which is preliminary data.</text>
</comment>
<comment type="similarity">
    <text evidence="1 10 11">Belongs to the HAM1 NTPase family.</text>
</comment>
<comment type="subunit">
    <text evidence="2 10">Homodimer.</text>
</comment>
<keyword evidence="13" id="KW-1185">Reference proteome</keyword>
<evidence type="ECO:0000256" key="10">
    <source>
        <dbReference type="HAMAP-Rule" id="MF_01405"/>
    </source>
</evidence>
<evidence type="ECO:0000313" key="13">
    <source>
        <dbReference type="Proteomes" id="UP000440004"/>
    </source>
</evidence>
<dbReference type="GO" id="GO:0017111">
    <property type="term" value="F:ribonucleoside triphosphate phosphatase activity"/>
    <property type="evidence" value="ECO:0007669"/>
    <property type="project" value="InterPro"/>
</dbReference>
<dbReference type="InterPro" id="IPR029001">
    <property type="entry name" value="ITPase-like_fam"/>
</dbReference>
<evidence type="ECO:0000256" key="9">
    <source>
        <dbReference type="ARBA" id="ARBA00052017"/>
    </source>
</evidence>
<comment type="caution">
    <text evidence="10">Lacks conserved residue(s) required for the propagation of feature annotation.</text>
</comment>
<dbReference type="GO" id="GO:0000166">
    <property type="term" value="F:nucleotide binding"/>
    <property type="evidence" value="ECO:0007669"/>
    <property type="project" value="UniProtKB-KW"/>
</dbReference>
<sequence length="194" mass="21328">MKIIIATGNNHKKSEIKGVLGENFSLFTMKEVGINIEIIEDGITFEDNALIKARALRNHTKEIIIADDSGLSVEALSGQPGVYSARYAGETATDEENNAKLLDELSKVPDKKRNATFVCVIAMIMPNGQEYVFRGECKGFIGFQYQGNGGFGYDPLFIVDGTEQTFAQMSTLDKNTISHRAKALAKLKEALKNM</sequence>
<dbReference type="GO" id="GO:0009117">
    <property type="term" value="P:nucleotide metabolic process"/>
    <property type="evidence" value="ECO:0007669"/>
    <property type="project" value="UniProtKB-KW"/>
</dbReference>
<name>A0A6A7K6X5_9FIRM</name>
<dbReference type="Gene3D" id="3.90.950.10">
    <property type="match status" value="1"/>
</dbReference>
<dbReference type="GO" id="GO:0036220">
    <property type="term" value="F:ITP diphosphatase activity"/>
    <property type="evidence" value="ECO:0007669"/>
    <property type="project" value="UniProtKB-UniRule"/>
</dbReference>
<dbReference type="HAMAP" id="MF_01405">
    <property type="entry name" value="Non_canon_purine_NTPase"/>
    <property type="match status" value="1"/>
</dbReference>
<dbReference type="GO" id="GO:0046872">
    <property type="term" value="F:metal ion binding"/>
    <property type="evidence" value="ECO:0007669"/>
    <property type="project" value="UniProtKB-KW"/>
</dbReference>
<dbReference type="NCBIfam" id="TIGR00042">
    <property type="entry name" value="RdgB/HAM1 family non-canonical purine NTP pyrophosphatase"/>
    <property type="match status" value="1"/>
</dbReference>
<evidence type="ECO:0000256" key="1">
    <source>
        <dbReference type="ARBA" id="ARBA00008023"/>
    </source>
</evidence>
<feature type="binding site" evidence="10">
    <location>
        <position position="174"/>
    </location>
    <ligand>
        <name>substrate</name>
    </ligand>
</feature>
<dbReference type="EMBL" id="WHNX01000004">
    <property type="protein sequence ID" value="MPW24927.1"/>
    <property type="molecule type" value="Genomic_DNA"/>
</dbReference>
<evidence type="ECO:0000256" key="11">
    <source>
        <dbReference type="RuleBase" id="RU003781"/>
    </source>
</evidence>
<accession>A0A6A7K6X5</accession>
<evidence type="ECO:0000256" key="4">
    <source>
        <dbReference type="ARBA" id="ARBA00022741"/>
    </source>
</evidence>
<dbReference type="AlphaFoldDB" id="A0A6A7K6X5"/>
<keyword evidence="7 10" id="KW-0546">Nucleotide metabolism</keyword>
<dbReference type="NCBIfam" id="NF011397">
    <property type="entry name" value="PRK14822.1"/>
    <property type="match status" value="1"/>
</dbReference>
<keyword evidence="3 10" id="KW-0479">Metal-binding</keyword>
<dbReference type="CDD" id="cd00515">
    <property type="entry name" value="HAM1"/>
    <property type="match status" value="1"/>
</dbReference>
<dbReference type="PANTHER" id="PTHR11067">
    <property type="entry name" value="INOSINE TRIPHOSPHATE PYROPHOSPHATASE/HAM1 PROTEIN"/>
    <property type="match status" value="1"/>
</dbReference>
<dbReference type="FunFam" id="3.90.950.10:FF:000001">
    <property type="entry name" value="dITP/XTP pyrophosphatase"/>
    <property type="match status" value="1"/>
</dbReference>
<gene>
    <name evidence="12" type="ORF">GC105_03865</name>
</gene>
<comment type="cofactor">
    <cofactor evidence="10">
        <name>Mg(2+)</name>
        <dbReference type="ChEBI" id="CHEBI:18420"/>
    </cofactor>
    <text evidence="10">Binds 1 Mg(2+) ion per subunit.</text>
</comment>
<dbReference type="GO" id="GO:0005829">
    <property type="term" value="C:cytosol"/>
    <property type="evidence" value="ECO:0007669"/>
    <property type="project" value="TreeGrafter"/>
</dbReference>
<dbReference type="InterPro" id="IPR020922">
    <property type="entry name" value="dITP/XTP_pyrophosphatase"/>
</dbReference>
<feature type="binding site" evidence="10">
    <location>
        <begin position="151"/>
        <end position="154"/>
    </location>
    <ligand>
        <name>substrate</name>
    </ligand>
</feature>
<evidence type="ECO:0000313" key="12">
    <source>
        <dbReference type="EMBL" id="MPW24927.1"/>
    </source>
</evidence>
<comment type="catalytic activity">
    <reaction evidence="9 10">
        <text>XTP + H2O = XMP + diphosphate + H(+)</text>
        <dbReference type="Rhea" id="RHEA:28610"/>
        <dbReference type="ChEBI" id="CHEBI:15377"/>
        <dbReference type="ChEBI" id="CHEBI:15378"/>
        <dbReference type="ChEBI" id="CHEBI:33019"/>
        <dbReference type="ChEBI" id="CHEBI:57464"/>
        <dbReference type="ChEBI" id="CHEBI:61314"/>
        <dbReference type="EC" id="3.6.1.66"/>
    </reaction>
</comment>
<reference evidence="12 13" key="1">
    <citation type="submission" date="2019-10" db="EMBL/GenBank/DDBJ databases">
        <title>Alkalibaculum tamaniensis sp.nov., a new alkaliphilic acetogen, isolated on methoxylated aromatics from a mud volcano.</title>
        <authorList>
            <person name="Khomyakova M.A."/>
            <person name="Merkel A.Y."/>
            <person name="Bonch-Osmolovskaya E.A."/>
            <person name="Slobodkin A.I."/>
        </authorList>
    </citation>
    <scope>NUCLEOTIDE SEQUENCE [LARGE SCALE GENOMIC DNA]</scope>
    <source>
        <strain evidence="12 13">M08DMB</strain>
    </source>
</reference>
<feature type="binding site" evidence="10">
    <location>
        <begin position="7"/>
        <end position="12"/>
    </location>
    <ligand>
        <name>substrate</name>
    </ligand>
</feature>
<feature type="active site" description="Proton acceptor" evidence="10">
    <location>
        <position position="68"/>
    </location>
</feature>
<feature type="binding site" evidence="10">
    <location>
        <begin position="179"/>
        <end position="180"/>
    </location>
    <ligand>
        <name>substrate</name>
    </ligand>
</feature>
<comment type="catalytic activity">
    <reaction evidence="8 10">
        <text>dITP + H2O = dIMP + diphosphate + H(+)</text>
        <dbReference type="Rhea" id="RHEA:28342"/>
        <dbReference type="ChEBI" id="CHEBI:15377"/>
        <dbReference type="ChEBI" id="CHEBI:15378"/>
        <dbReference type="ChEBI" id="CHEBI:33019"/>
        <dbReference type="ChEBI" id="CHEBI:61194"/>
        <dbReference type="ChEBI" id="CHEBI:61382"/>
        <dbReference type="EC" id="3.6.1.66"/>
    </reaction>
</comment>
<protein>
    <recommendedName>
        <fullName evidence="10">dITP/XTP pyrophosphatase</fullName>
        <ecNumber evidence="10">3.6.1.66</ecNumber>
    </recommendedName>
    <alternativeName>
        <fullName evidence="10">Non-canonical purine NTP pyrophosphatase</fullName>
    </alternativeName>
    <alternativeName>
        <fullName evidence="10">Non-standard purine NTP pyrophosphatase</fullName>
    </alternativeName>
    <alternativeName>
        <fullName evidence="10">Nucleoside-triphosphate diphosphatase</fullName>
    </alternativeName>
    <alternativeName>
        <fullName evidence="10">Nucleoside-triphosphate pyrophosphatase</fullName>
        <shortName evidence="10">NTPase</shortName>
    </alternativeName>
</protein>
<comment type="catalytic activity">
    <reaction evidence="10">
        <text>ITP + H2O = IMP + diphosphate + H(+)</text>
        <dbReference type="Rhea" id="RHEA:29399"/>
        <dbReference type="ChEBI" id="CHEBI:15377"/>
        <dbReference type="ChEBI" id="CHEBI:15378"/>
        <dbReference type="ChEBI" id="CHEBI:33019"/>
        <dbReference type="ChEBI" id="CHEBI:58053"/>
        <dbReference type="ChEBI" id="CHEBI:61402"/>
        <dbReference type="EC" id="3.6.1.66"/>
    </reaction>
</comment>
<keyword evidence="6 10" id="KW-0460">Magnesium</keyword>
<dbReference type="PANTHER" id="PTHR11067:SF9">
    <property type="entry name" value="INOSINE TRIPHOSPHATE PYROPHOSPHATASE"/>
    <property type="match status" value="1"/>
</dbReference>
<feature type="binding site" evidence="10">
    <location>
        <position position="69"/>
    </location>
    <ligand>
        <name>substrate</name>
    </ligand>
</feature>
<evidence type="ECO:0000256" key="3">
    <source>
        <dbReference type="ARBA" id="ARBA00022723"/>
    </source>
</evidence>
<keyword evidence="4 10" id="KW-0547">Nucleotide-binding</keyword>
<feature type="binding site" evidence="10">
    <location>
        <position position="68"/>
    </location>
    <ligand>
        <name>Mg(2+)</name>
        <dbReference type="ChEBI" id="CHEBI:18420"/>
    </ligand>
</feature>
<dbReference type="EC" id="3.6.1.66" evidence="10"/>
<dbReference type="InterPro" id="IPR002637">
    <property type="entry name" value="RdgB/HAM1"/>
</dbReference>
<dbReference type="Pfam" id="PF01725">
    <property type="entry name" value="Ham1p_like"/>
    <property type="match status" value="1"/>
</dbReference>
<comment type="function">
    <text evidence="10">Pyrophosphatase that catalyzes the hydrolysis of nucleoside triphosphates to their monophosphate derivatives, with a high preference for the non-canonical purine nucleotides XTP (xanthosine triphosphate), dITP (deoxyinosine triphosphate) and ITP. Seems to function as a house-cleaning enzyme that removes non-canonical purine nucleotides from the nucleotide pool, thus preventing their incorporation into DNA/RNA and avoiding chromosomal lesions.</text>
</comment>
<evidence type="ECO:0000256" key="8">
    <source>
        <dbReference type="ARBA" id="ARBA00051875"/>
    </source>
</evidence>
<proteinExistence type="inferred from homology"/>
<dbReference type="RefSeq" id="WP_152801897.1">
    <property type="nucleotide sequence ID" value="NZ_WHNX01000004.1"/>
</dbReference>
<evidence type="ECO:0000256" key="2">
    <source>
        <dbReference type="ARBA" id="ARBA00011738"/>
    </source>
</evidence>
<evidence type="ECO:0000256" key="7">
    <source>
        <dbReference type="ARBA" id="ARBA00023080"/>
    </source>
</evidence>
<keyword evidence="5 10" id="KW-0378">Hydrolase</keyword>
<dbReference type="GO" id="GO:0036222">
    <property type="term" value="F:XTP diphosphatase activity"/>
    <property type="evidence" value="ECO:0007669"/>
    <property type="project" value="UniProtKB-UniRule"/>
</dbReference>
<evidence type="ECO:0000256" key="5">
    <source>
        <dbReference type="ARBA" id="ARBA00022801"/>
    </source>
</evidence>
<dbReference type="GO" id="GO:0035870">
    <property type="term" value="F:dITP diphosphatase activity"/>
    <property type="evidence" value="ECO:0007669"/>
    <property type="project" value="UniProtKB-UniRule"/>
</dbReference>
<evidence type="ECO:0000256" key="6">
    <source>
        <dbReference type="ARBA" id="ARBA00022842"/>
    </source>
</evidence>
<dbReference type="SUPFAM" id="SSF52972">
    <property type="entry name" value="ITPase-like"/>
    <property type="match status" value="1"/>
</dbReference>
<organism evidence="12 13">
    <name type="scientific">Alkalibaculum sporogenes</name>
    <dbReference type="NCBI Taxonomy" id="2655001"/>
    <lineage>
        <taxon>Bacteria</taxon>
        <taxon>Bacillati</taxon>
        <taxon>Bacillota</taxon>
        <taxon>Clostridia</taxon>
        <taxon>Eubacteriales</taxon>
        <taxon>Eubacteriaceae</taxon>
        <taxon>Alkalibaculum</taxon>
    </lineage>
</organism>
<dbReference type="GO" id="GO:0009146">
    <property type="term" value="P:purine nucleoside triphosphate catabolic process"/>
    <property type="evidence" value="ECO:0007669"/>
    <property type="project" value="UniProtKB-UniRule"/>
</dbReference>